<dbReference type="CDD" id="cd03043">
    <property type="entry name" value="GST_N_1"/>
    <property type="match status" value="1"/>
</dbReference>
<sequence>MQLYIGNKNYSSWSLRAWLMAAKSGIDFEEVMLKLDTPSFYQQLEGISPTLRVPTLVDGDVTVWDSLAICEYLNDTYLSGAAWPNEPKQKAKARSIANEMHSGFNAVRNELPMNIRATRCLQLSDAAKKDIKRIDEIWSQQMLEYDTAETGAWLFGTWSIADMMFAPVVMRFRTYGIIVSDASRRYMAHVAECPTMQRWITDALKETDIVDADEAGVEP</sequence>
<dbReference type="Pfam" id="PF13409">
    <property type="entry name" value="GST_N_2"/>
    <property type="match status" value="1"/>
</dbReference>
<dbReference type="EMBL" id="AP011177">
    <property type="protein sequence ID" value="BAJ03472.1"/>
    <property type="molecule type" value="Genomic_DNA"/>
</dbReference>
<dbReference type="SUPFAM" id="SSF52833">
    <property type="entry name" value="Thioredoxin-like"/>
    <property type="match status" value="1"/>
</dbReference>
<dbReference type="InterPro" id="IPR040079">
    <property type="entry name" value="Glutathione_S-Trfase"/>
</dbReference>
<dbReference type="HOGENOM" id="CLU_070658_0_0_6"/>
<dbReference type="InterPro" id="IPR036249">
    <property type="entry name" value="Thioredoxin-like_sf"/>
</dbReference>
<dbReference type="CDD" id="cd03194">
    <property type="entry name" value="GST_C_3"/>
    <property type="match status" value="1"/>
</dbReference>
<gene>
    <name evidence="2" type="ordered locus">SVI_3501</name>
</gene>
<dbReference type="GO" id="GO:0006749">
    <property type="term" value="P:glutathione metabolic process"/>
    <property type="evidence" value="ECO:0007669"/>
    <property type="project" value="TreeGrafter"/>
</dbReference>
<feature type="domain" description="GST N-terminal" evidence="1">
    <location>
        <begin position="1"/>
        <end position="81"/>
    </location>
</feature>
<dbReference type="SUPFAM" id="SSF47616">
    <property type="entry name" value="GST C-terminal domain-like"/>
    <property type="match status" value="1"/>
</dbReference>
<dbReference type="OrthoDB" id="9799538at2"/>
<keyword evidence="2" id="KW-0808">Transferase</keyword>
<dbReference type="Proteomes" id="UP000002350">
    <property type="component" value="Chromosome"/>
</dbReference>
<dbReference type="eggNOG" id="COG0625">
    <property type="taxonomic scope" value="Bacteria"/>
</dbReference>
<name>D4ZBS7_SHEVD</name>
<dbReference type="KEGG" id="svo:SVI_3501"/>
<proteinExistence type="predicted"/>
<dbReference type="PANTHER" id="PTHR42673:SF4">
    <property type="entry name" value="MALEYLACETOACETATE ISOMERASE"/>
    <property type="match status" value="1"/>
</dbReference>
<dbReference type="STRING" id="637905.SVI_3501"/>
<dbReference type="SFLD" id="SFLDG00358">
    <property type="entry name" value="Main_(cytGST)"/>
    <property type="match status" value="1"/>
</dbReference>
<dbReference type="InterPro" id="IPR036282">
    <property type="entry name" value="Glutathione-S-Trfase_C_sf"/>
</dbReference>
<protein>
    <submittedName>
        <fullName evidence="2">Glutathione S-transferase family protein</fullName>
    </submittedName>
</protein>
<dbReference type="GO" id="GO:0006559">
    <property type="term" value="P:L-phenylalanine catabolic process"/>
    <property type="evidence" value="ECO:0007669"/>
    <property type="project" value="TreeGrafter"/>
</dbReference>
<dbReference type="PROSITE" id="PS50404">
    <property type="entry name" value="GST_NTER"/>
    <property type="match status" value="1"/>
</dbReference>
<reference evidence="3" key="1">
    <citation type="journal article" date="2010" name="Mol. Biosyst.">
        <title>Complete genome sequence and comparative analysis of Shewanella violacea, a psychrophilic and piezophilic bacterium from deep sea floor sediments.</title>
        <authorList>
            <person name="Aono E."/>
            <person name="Baba T."/>
            <person name="Ara T."/>
            <person name="Nishi T."/>
            <person name="Nakamichi T."/>
            <person name="Inamoto E."/>
            <person name="Toyonaga H."/>
            <person name="Hasegawa M."/>
            <person name="Takai Y."/>
            <person name="Okumura Y."/>
            <person name="Baba M."/>
            <person name="Tomita M."/>
            <person name="Kato C."/>
            <person name="Oshima T."/>
            <person name="Nakasone K."/>
            <person name="Mori H."/>
        </authorList>
    </citation>
    <scope>NUCLEOTIDE SEQUENCE [LARGE SCALE GENOMIC DNA]</scope>
    <source>
        <strain evidence="3">JCM 10179 / CIP 106290 / LMG 19151 / DSS12</strain>
    </source>
</reference>
<dbReference type="SFLD" id="SFLDS00019">
    <property type="entry name" value="Glutathione_Transferase_(cytos"/>
    <property type="match status" value="1"/>
</dbReference>
<dbReference type="GO" id="GO:0016034">
    <property type="term" value="F:maleylacetoacetate isomerase activity"/>
    <property type="evidence" value="ECO:0007669"/>
    <property type="project" value="TreeGrafter"/>
</dbReference>
<dbReference type="PANTHER" id="PTHR42673">
    <property type="entry name" value="MALEYLACETOACETATE ISOMERASE"/>
    <property type="match status" value="1"/>
</dbReference>
<evidence type="ECO:0000313" key="2">
    <source>
        <dbReference type="EMBL" id="BAJ03472.1"/>
    </source>
</evidence>
<accession>D4ZBS7</accession>
<keyword evidence="3" id="KW-1185">Reference proteome</keyword>
<dbReference type="GO" id="GO:0004364">
    <property type="term" value="F:glutathione transferase activity"/>
    <property type="evidence" value="ECO:0007669"/>
    <property type="project" value="TreeGrafter"/>
</dbReference>
<dbReference type="Gene3D" id="3.40.30.10">
    <property type="entry name" value="Glutaredoxin"/>
    <property type="match status" value="1"/>
</dbReference>
<evidence type="ECO:0000313" key="3">
    <source>
        <dbReference type="Proteomes" id="UP000002350"/>
    </source>
</evidence>
<dbReference type="InterPro" id="IPR004045">
    <property type="entry name" value="Glutathione_S-Trfase_N"/>
</dbReference>
<dbReference type="AlphaFoldDB" id="D4ZBS7"/>
<organism evidence="2 3">
    <name type="scientific">Shewanella violacea (strain JCM 10179 / CIP 106290 / LMG 19151 / DSS12)</name>
    <dbReference type="NCBI Taxonomy" id="637905"/>
    <lineage>
        <taxon>Bacteria</taxon>
        <taxon>Pseudomonadati</taxon>
        <taxon>Pseudomonadota</taxon>
        <taxon>Gammaproteobacteria</taxon>
        <taxon>Alteromonadales</taxon>
        <taxon>Shewanellaceae</taxon>
        <taxon>Shewanella</taxon>
    </lineage>
</organism>
<dbReference type="Gene3D" id="1.20.1050.10">
    <property type="match status" value="1"/>
</dbReference>
<dbReference type="RefSeq" id="WP_013052766.1">
    <property type="nucleotide sequence ID" value="NC_014012.1"/>
</dbReference>
<evidence type="ECO:0000259" key="1">
    <source>
        <dbReference type="PROSITE" id="PS50404"/>
    </source>
</evidence>